<dbReference type="InterPro" id="IPR023214">
    <property type="entry name" value="HAD_sf"/>
</dbReference>
<keyword evidence="2" id="KW-0479">Metal-binding</keyword>
<dbReference type="InterPro" id="IPR050582">
    <property type="entry name" value="HAD-like_SerB"/>
</dbReference>
<dbReference type="Proteomes" id="UP001324287">
    <property type="component" value="Chromosome"/>
</dbReference>
<dbReference type="CDD" id="cd02612">
    <property type="entry name" value="HAD_PGPPase"/>
    <property type="match status" value="1"/>
</dbReference>
<sequence length="295" mass="32045">MTRTGVDGARGPPLSPGPLRVVPCDPRSGVLRPGQDGHRQVQHPGVRPAVLQRWADQPPRRAEDRLRAAGLLLAGADAQQMERLRAQLTAMVTGWDAATVHDIVRETLHEIVDPLVYAEAADLIEEHRAAGREIVIVSSSGAEMVEPIGEMLGVDQVVATRMVTEDGRYTGEISFYAYGENKAAAMREVAAAGGYDLADCYAYSDSITDLPMLSAVGHPTAVNPDRGLRKAALERGWPVLQFTRPVSMKARFSAPRRRWSPVRRWASARPSWGWPGTRGTGRCGPVCSPSTSPVR</sequence>
<organism evidence="6 7">
    <name type="scientific">Blastococcus brunescens</name>
    <dbReference type="NCBI Taxonomy" id="1564165"/>
    <lineage>
        <taxon>Bacteria</taxon>
        <taxon>Bacillati</taxon>
        <taxon>Actinomycetota</taxon>
        <taxon>Actinomycetes</taxon>
        <taxon>Geodermatophilales</taxon>
        <taxon>Geodermatophilaceae</taxon>
        <taxon>Blastococcus</taxon>
    </lineage>
</organism>
<proteinExistence type="inferred from homology"/>
<dbReference type="NCBIfam" id="TIGR01488">
    <property type="entry name" value="HAD-SF-IB"/>
    <property type="match status" value="1"/>
</dbReference>
<dbReference type="Gene3D" id="1.20.1440.100">
    <property type="entry name" value="SG protein - dephosphorylation function"/>
    <property type="match status" value="1"/>
</dbReference>
<reference evidence="6 7" key="1">
    <citation type="submission" date="2023-12" db="EMBL/GenBank/DDBJ databases">
        <title>Blastococcus brunescens sp. nov., an actonobacterium isolated from sandstone collected in sahara desert.</title>
        <authorList>
            <person name="Gtari M."/>
            <person name="Ghodhbane F."/>
        </authorList>
    </citation>
    <scope>NUCLEOTIDE SEQUENCE [LARGE SCALE GENOMIC DNA]</scope>
    <source>
        <strain evidence="6 7">BMG 8361</strain>
    </source>
</reference>
<dbReference type="InterPro" id="IPR036412">
    <property type="entry name" value="HAD-like_sf"/>
</dbReference>
<evidence type="ECO:0000313" key="7">
    <source>
        <dbReference type="Proteomes" id="UP001324287"/>
    </source>
</evidence>
<dbReference type="NCBIfam" id="TIGR01490">
    <property type="entry name" value="HAD-SF-IB-hyp1"/>
    <property type="match status" value="1"/>
</dbReference>
<feature type="region of interest" description="Disordered" evidence="5">
    <location>
        <begin position="276"/>
        <end position="295"/>
    </location>
</feature>
<evidence type="ECO:0000256" key="3">
    <source>
        <dbReference type="ARBA" id="ARBA00022801"/>
    </source>
</evidence>
<accession>A0ABZ1B194</accession>
<evidence type="ECO:0000256" key="2">
    <source>
        <dbReference type="ARBA" id="ARBA00022723"/>
    </source>
</evidence>
<dbReference type="Gene3D" id="3.40.50.1000">
    <property type="entry name" value="HAD superfamily/HAD-like"/>
    <property type="match status" value="1"/>
</dbReference>
<dbReference type="Pfam" id="PF12710">
    <property type="entry name" value="HAD"/>
    <property type="match status" value="1"/>
</dbReference>
<dbReference type="EC" id="3.1.3.-" evidence="6"/>
<dbReference type="PANTHER" id="PTHR43344:SF13">
    <property type="entry name" value="PHOSPHATASE RV3661-RELATED"/>
    <property type="match status" value="1"/>
</dbReference>
<dbReference type="GO" id="GO:0016787">
    <property type="term" value="F:hydrolase activity"/>
    <property type="evidence" value="ECO:0007669"/>
    <property type="project" value="UniProtKB-KW"/>
</dbReference>
<dbReference type="EMBL" id="CP141261">
    <property type="protein sequence ID" value="WRL64514.1"/>
    <property type="molecule type" value="Genomic_DNA"/>
</dbReference>
<feature type="region of interest" description="Disordered" evidence="5">
    <location>
        <begin position="1"/>
        <end position="44"/>
    </location>
</feature>
<evidence type="ECO:0000256" key="4">
    <source>
        <dbReference type="ARBA" id="ARBA00022842"/>
    </source>
</evidence>
<dbReference type="PANTHER" id="PTHR43344">
    <property type="entry name" value="PHOSPHOSERINE PHOSPHATASE"/>
    <property type="match status" value="1"/>
</dbReference>
<keyword evidence="7" id="KW-1185">Reference proteome</keyword>
<gene>
    <name evidence="6" type="ORF">U6N30_01360</name>
</gene>
<name>A0ABZ1B194_9ACTN</name>
<dbReference type="RefSeq" id="WP_324275841.1">
    <property type="nucleotide sequence ID" value="NZ_CP141261.1"/>
</dbReference>
<comment type="similarity">
    <text evidence="1">Belongs to the HAD-like hydrolase superfamily. SerB family.</text>
</comment>
<keyword evidence="3 6" id="KW-0378">Hydrolase</keyword>
<dbReference type="SUPFAM" id="SSF56784">
    <property type="entry name" value="HAD-like"/>
    <property type="match status" value="1"/>
</dbReference>
<evidence type="ECO:0000256" key="1">
    <source>
        <dbReference type="ARBA" id="ARBA00009184"/>
    </source>
</evidence>
<evidence type="ECO:0000313" key="6">
    <source>
        <dbReference type="EMBL" id="WRL64514.1"/>
    </source>
</evidence>
<dbReference type="InterPro" id="IPR006385">
    <property type="entry name" value="HAD_hydro_SerB1"/>
</dbReference>
<evidence type="ECO:0000256" key="5">
    <source>
        <dbReference type="SAM" id="MobiDB-lite"/>
    </source>
</evidence>
<keyword evidence="4" id="KW-0460">Magnesium</keyword>
<protein>
    <submittedName>
        <fullName evidence="6">HAD family hydrolase</fullName>
        <ecNumber evidence="6">3.1.3.-</ecNumber>
    </submittedName>
</protein>